<evidence type="ECO:0000313" key="1">
    <source>
        <dbReference type="EMBL" id="GIH07480.1"/>
    </source>
</evidence>
<keyword evidence="2" id="KW-1185">Reference proteome</keyword>
<sequence>MTTATIELTASQAEAGQKIQDWYTDPDSQVFRLFGYAGTGKSTTANILISQLGVRLPVYAAYTGKAAYVLRSKGAEGASTIHSLIYLPAMKARAKLDQLVKQLDTLLVDPLADPRDIQVLQRKIEIEKRKLESPDWHLKEQEESDLYGSDLLIIDEVSMVGERTALDLLSWGVKTLVLGDPAQLPPVDGAGYFIDAQPNHLLTEVLRSALDSPVTRIATTIRAATIRDHDYGVTGLDGDSGRIDRLTVADLLSVDQVLVGTNNTRWQTIHLLRALKGLHHPMPIAGDRIMVLANSGSAEVFNGQQFSVINAHDVPDHDNRICLDVLDDDGAPRQLTCWRSGFAGLKGEQAAKRDGRGNVVAATYGQAVTVHKAQGSQWDSVLVVDESSVFASIEGKEASRRGDPGAREAGHRAGQRWLYTAATRAAKQIRIIDRLRVQP</sequence>
<dbReference type="CDD" id="cd18809">
    <property type="entry name" value="SF1_C_RecD"/>
    <property type="match status" value="1"/>
</dbReference>
<comment type="caution">
    <text evidence="1">The sequence shown here is derived from an EMBL/GenBank/DDBJ whole genome shotgun (WGS) entry which is preliminary data.</text>
</comment>
<dbReference type="Proteomes" id="UP000612899">
    <property type="component" value="Unassembled WGS sequence"/>
</dbReference>
<dbReference type="InterPro" id="IPR027417">
    <property type="entry name" value="P-loop_NTPase"/>
</dbReference>
<organism evidence="1 2">
    <name type="scientific">Rhizocola hellebori</name>
    <dbReference type="NCBI Taxonomy" id="1392758"/>
    <lineage>
        <taxon>Bacteria</taxon>
        <taxon>Bacillati</taxon>
        <taxon>Actinomycetota</taxon>
        <taxon>Actinomycetes</taxon>
        <taxon>Micromonosporales</taxon>
        <taxon>Micromonosporaceae</taxon>
        <taxon>Rhizocola</taxon>
    </lineage>
</organism>
<dbReference type="RefSeq" id="WP_203911272.1">
    <property type="nucleotide sequence ID" value="NZ_BONY01000037.1"/>
</dbReference>
<reference evidence="1" key="1">
    <citation type="submission" date="2021-01" db="EMBL/GenBank/DDBJ databases">
        <title>Whole genome shotgun sequence of Rhizocola hellebori NBRC 109834.</title>
        <authorList>
            <person name="Komaki H."/>
            <person name="Tamura T."/>
        </authorList>
    </citation>
    <scope>NUCLEOTIDE SEQUENCE</scope>
    <source>
        <strain evidence="1">NBRC 109834</strain>
    </source>
</reference>
<evidence type="ECO:0000313" key="2">
    <source>
        <dbReference type="Proteomes" id="UP000612899"/>
    </source>
</evidence>
<accession>A0A8J3VID1</accession>
<protein>
    <submittedName>
        <fullName evidence="1">Exodeoxyribonuclease V</fullName>
    </submittedName>
</protein>
<dbReference type="SUPFAM" id="SSF52540">
    <property type="entry name" value="P-loop containing nucleoside triphosphate hydrolases"/>
    <property type="match status" value="1"/>
</dbReference>
<dbReference type="Pfam" id="PF13604">
    <property type="entry name" value="AAA_30"/>
    <property type="match status" value="1"/>
</dbReference>
<dbReference type="AlphaFoldDB" id="A0A8J3VID1"/>
<gene>
    <name evidence="1" type="ORF">Rhe02_55470</name>
</gene>
<proteinExistence type="predicted"/>
<dbReference type="EMBL" id="BONY01000037">
    <property type="protein sequence ID" value="GIH07480.1"/>
    <property type="molecule type" value="Genomic_DNA"/>
</dbReference>
<name>A0A8J3VID1_9ACTN</name>
<dbReference type="Gene3D" id="3.40.50.300">
    <property type="entry name" value="P-loop containing nucleotide triphosphate hydrolases"/>
    <property type="match status" value="2"/>
</dbReference>